<evidence type="ECO:0000313" key="4">
    <source>
        <dbReference type="Proteomes" id="UP000298061"/>
    </source>
</evidence>
<proteinExistence type="predicted"/>
<evidence type="ECO:0000256" key="1">
    <source>
        <dbReference type="SAM" id="Coils"/>
    </source>
</evidence>
<dbReference type="EMBL" id="SFCI01000618">
    <property type="protein sequence ID" value="TFY78775.1"/>
    <property type="molecule type" value="Genomic_DNA"/>
</dbReference>
<keyword evidence="4" id="KW-1185">Reference proteome</keyword>
<protein>
    <submittedName>
        <fullName evidence="3">Uncharacterized protein</fullName>
    </submittedName>
</protein>
<evidence type="ECO:0000313" key="3">
    <source>
        <dbReference type="EMBL" id="TFY78775.1"/>
    </source>
</evidence>
<organism evidence="3 4">
    <name type="scientific">Hericium alpestre</name>
    <dbReference type="NCBI Taxonomy" id="135208"/>
    <lineage>
        <taxon>Eukaryota</taxon>
        <taxon>Fungi</taxon>
        <taxon>Dikarya</taxon>
        <taxon>Basidiomycota</taxon>
        <taxon>Agaricomycotina</taxon>
        <taxon>Agaricomycetes</taxon>
        <taxon>Russulales</taxon>
        <taxon>Hericiaceae</taxon>
        <taxon>Hericium</taxon>
    </lineage>
</organism>
<name>A0A4Y9ZW39_9AGAM</name>
<feature type="region of interest" description="Disordered" evidence="2">
    <location>
        <begin position="1"/>
        <end position="23"/>
    </location>
</feature>
<sequence>MAETQLLGTAARRSGSESNKENIPIITDTAENEDKARIVDLERQLHNMTCRFRRAAKKVAWLKAQNRKLLQSLKDIMKALPPSGSSEADLPRQSLPEDTKKIKMLLLSNAKFRRQVDALRKQVQRKQARISNKIDQAVQTAKVSTAMVYYIKRKGTVTSDT</sequence>
<gene>
    <name evidence="3" type="ORF">EWM64_g5237</name>
</gene>
<dbReference type="AlphaFoldDB" id="A0A4Y9ZW39"/>
<evidence type="ECO:0000256" key="2">
    <source>
        <dbReference type="SAM" id="MobiDB-lite"/>
    </source>
</evidence>
<keyword evidence="1" id="KW-0175">Coiled coil</keyword>
<comment type="caution">
    <text evidence="3">The sequence shown here is derived from an EMBL/GenBank/DDBJ whole genome shotgun (WGS) entry which is preliminary data.</text>
</comment>
<accession>A0A4Y9ZW39</accession>
<dbReference type="Proteomes" id="UP000298061">
    <property type="component" value="Unassembled WGS sequence"/>
</dbReference>
<feature type="coiled-coil region" evidence="1">
    <location>
        <begin position="109"/>
        <end position="136"/>
    </location>
</feature>
<reference evidence="3 4" key="1">
    <citation type="submission" date="2019-02" db="EMBL/GenBank/DDBJ databases">
        <title>Genome sequencing of the rare red list fungi Hericium alpestre (H. flagellum).</title>
        <authorList>
            <person name="Buettner E."/>
            <person name="Kellner H."/>
        </authorList>
    </citation>
    <scope>NUCLEOTIDE SEQUENCE [LARGE SCALE GENOMIC DNA]</scope>
    <source>
        <strain evidence="3 4">DSM 108284</strain>
    </source>
</reference>